<dbReference type="PANTHER" id="PTHR22872">
    <property type="entry name" value="BTK-BINDING PROTEIN-RELATED"/>
    <property type="match status" value="1"/>
</dbReference>
<dbReference type="EMBL" id="JAMDMX010000032">
    <property type="protein sequence ID" value="MCY9693252.1"/>
    <property type="molecule type" value="Genomic_DNA"/>
</dbReference>
<dbReference type="InterPro" id="IPR001119">
    <property type="entry name" value="SLH_dom"/>
</dbReference>
<dbReference type="PRINTS" id="PR00633">
    <property type="entry name" value="RCCNDNSATION"/>
</dbReference>
<dbReference type="Pfam" id="PF13540">
    <property type="entry name" value="RCC1_2"/>
    <property type="match status" value="2"/>
</dbReference>
<dbReference type="Gene3D" id="2.130.10.30">
    <property type="entry name" value="Regulator of chromosome condensation 1/beta-lactamase-inhibitor protein II"/>
    <property type="match status" value="4"/>
</dbReference>
<keyword evidence="1" id="KW-0677">Repeat</keyword>
<name>A0ABT4GAS2_9BACL</name>
<dbReference type="InterPro" id="IPR000408">
    <property type="entry name" value="Reg_chr_condens"/>
</dbReference>
<dbReference type="PROSITE" id="PS51272">
    <property type="entry name" value="SLH"/>
    <property type="match status" value="1"/>
</dbReference>
<protein>
    <submittedName>
        <fullName evidence="4">S-layer homology domain-containing protein</fullName>
    </submittedName>
</protein>
<feature type="signal peptide" evidence="2">
    <location>
        <begin position="1"/>
        <end position="25"/>
    </location>
</feature>
<dbReference type="InterPro" id="IPR051625">
    <property type="entry name" value="Signaling_Regulatory_Domain"/>
</dbReference>
<dbReference type="PROSITE" id="PS00626">
    <property type="entry name" value="RCC1_2"/>
    <property type="match status" value="5"/>
</dbReference>
<dbReference type="Pfam" id="PF25390">
    <property type="entry name" value="WD40_RLD"/>
    <property type="match status" value="2"/>
</dbReference>
<organism evidence="4 5">
    <name type="scientific">Paenibacillus alginolyticus</name>
    <dbReference type="NCBI Taxonomy" id="59839"/>
    <lineage>
        <taxon>Bacteria</taxon>
        <taxon>Bacillati</taxon>
        <taxon>Bacillota</taxon>
        <taxon>Bacilli</taxon>
        <taxon>Bacillales</taxon>
        <taxon>Paenibacillaceae</taxon>
        <taxon>Paenibacillus</taxon>
    </lineage>
</organism>
<dbReference type="InterPro" id="IPR058923">
    <property type="entry name" value="RCC1-like_dom"/>
</dbReference>
<gene>
    <name evidence="4" type="ORF">M5X19_10180</name>
</gene>
<dbReference type="Proteomes" id="UP001527099">
    <property type="component" value="Unassembled WGS sequence"/>
</dbReference>
<accession>A0ABT4GAS2</accession>
<dbReference type="RefSeq" id="WP_268614787.1">
    <property type="nucleotide sequence ID" value="NZ_JAMDMX010000032.1"/>
</dbReference>
<evidence type="ECO:0000259" key="3">
    <source>
        <dbReference type="PROSITE" id="PS51272"/>
    </source>
</evidence>
<comment type="caution">
    <text evidence="4">The sequence shown here is derived from an EMBL/GenBank/DDBJ whole genome shotgun (WGS) entry which is preliminary data.</text>
</comment>
<dbReference type="Pfam" id="PF00395">
    <property type="entry name" value="SLH"/>
    <property type="match status" value="1"/>
</dbReference>
<reference evidence="4 5" key="1">
    <citation type="submission" date="2022-05" db="EMBL/GenBank/DDBJ databases">
        <title>Genome Sequencing of Bee-Associated Microbes.</title>
        <authorList>
            <person name="Dunlap C."/>
        </authorList>
    </citation>
    <scope>NUCLEOTIDE SEQUENCE [LARGE SCALE GENOMIC DNA]</scope>
    <source>
        <strain evidence="4 5">NRRL B-14421</strain>
    </source>
</reference>
<feature type="domain" description="SLH" evidence="3">
    <location>
        <begin position="772"/>
        <end position="835"/>
    </location>
</feature>
<proteinExistence type="predicted"/>
<evidence type="ECO:0000313" key="4">
    <source>
        <dbReference type="EMBL" id="MCY9693252.1"/>
    </source>
</evidence>
<dbReference type="SUPFAM" id="SSF50985">
    <property type="entry name" value="RCC1/BLIP-II"/>
    <property type="match status" value="3"/>
</dbReference>
<dbReference type="Pfam" id="PF00415">
    <property type="entry name" value="RCC1"/>
    <property type="match status" value="1"/>
</dbReference>
<keyword evidence="2" id="KW-0732">Signal</keyword>
<dbReference type="InterPro" id="IPR009091">
    <property type="entry name" value="RCC1/BLIP-II"/>
</dbReference>
<sequence length="957" mass="101319">MKTMKRNVSFWLLGFMLLSAFTAFSGVPEKALADASLPATGTSDIKPSSILQISGGKGFTVLLKKDGTVWTWGDNLRGKLGSGLNNRNQPTPISGLSNIKAIAVGQSHSLALKADGTVWAWGENTFGQLGDGTTVDRNSPVQVADLTHVTAISAGNFHSVVVKDDGTAWSWGDNTYGQLGDSTNTAQNKPVQVKGNIVSVKAIASGAYHTLAIDQDGVVWAWGDNYFGELGYGYDQNRLNTPIMVTSSYWHITQIAAGFDYSMALKDDGTVLTWGLMTSDPSSMYNAVNSGTEEQKLPLLVTGLENVTQISAGTSHAVALKKDGSVYAWGDNTSGQLGVGTAYDGKTWNQTFPDHVDGLPEIARIGAGTNFTFAVGKDDSLWAWGNNSYSQLGDKTLDNQPAPIQIQVNTWINPPVIKPGEGTVIMKSPKVLPLTAGENDTFVIKNNRLYGWGSNTFGQLGVGSNSSKIAPEQLKLEQAVAVEAGDAHTVAIKEDGTLWTWGQNFFGQLGDGTTTARTTPAQVNALTGVVAAAAGSNHTIALLNNGSVWSFGDNTYGQLGHDRSVESNQIVQLSNIVAVAAGSNFNLALQNTGKIWAWGDNTSGQLGDGTLAGKQQPVEINGVTGVVAIAAGKNYALALKEDGTVWAWGYNAFGELGDGTITTQTKPVQVTGLMNIKSIAAGTYHSIAIKNDGTVWVWGQNLFGQLGDGSKTNQNKPVLVKNLGSADAAAAGGTHSIVKLKDGTIWSWGGNYTGQLGDNTLTNRSLPTLISGLSANFNDLAGHWAKDSILQAAEKGFVEGYSDGSFLPDHAITRAEFLKLAVKAMNVPVSSARTDQAWYQPYVDVLQKTGILQAGDLQADWDLPITRQEIATLALRFVSPELQKMNTVVTPNFVMLGAVNKGILQGLNAGNLAPAEATTRAQAVIVMERILKVQQGISLPVDPLAVEQAKQSSGNSQ</sequence>
<evidence type="ECO:0000313" key="5">
    <source>
        <dbReference type="Proteomes" id="UP001527099"/>
    </source>
</evidence>
<feature type="chain" id="PRO_5046035996" evidence="2">
    <location>
        <begin position="26"/>
        <end position="957"/>
    </location>
</feature>
<evidence type="ECO:0000256" key="2">
    <source>
        <dbReference type="SAM" id="SignalP"/>
    </source>
</evidence>
<dbReference type="PROSITE" id="PS50012">
    <property type="entry name" value="RCC1_3"/>
    <property type="match status" value="14"/>
</dbReference>
<evidence type="ECO:0000256" key="1">
    <source>
        <dbReference type="ARBA" id="ARBA00022737"/>
    </source>
</evidence>
<keyword evidence="5" id="KW-1185">Reference proteome</keyword>